<feature type="compositionally biased region" description="Gly residues" evidence="5">
    <location>
        <begin position="156"/>
        <end position="166"/>
    </location>
</feature>
<feature type="domain" description="PAP-associated" evidence="6">
    <location>
        <begin position="646"/>
        <end position="704"/>
    </location>
</feature>
<dbReference type="GO" id="GO:0031123">
    <property type="term" value="P:RNA 3'-end processing"/>
    <property type="evidence" value="ECO:0007669"/>
    <property type="project" value="TreeGrafter"/>
</dbReference>
<dbReference type="GO" id="GO:0005730">
    <property type="term" value="C:nucleolus"/>
    <property type="evidence" value="ECO:0007669"/>
    <property type="project" value="TreeGrafter"/>
</dbReference>
<dbReference type="GO" id="GO:0046872">
    <property type="term" value="F:metal ion binding"/>
    <property type="evidence" value="ECO:0007669"/>
    <property type="project" value="UniProtKB-KW"/>
</dbReference>
<feature type="region of interest" description="Disordered" evidence="5">
    <location>
        <begin position="1"/>
        <end position="350"/>
    </location>
</feature>
<feature type="domain" description="Poly(A) RNA polymerase mitochondrial-like central palm" evidence="7">
    <location>
        <begin position="447"/>
        <end position="587"/>
    </location>
</feature>
<feature type="compositionally biased region" description="Pro residues" evidence="5">
    <location>
        <begin position="43"/>
        <end position="53"/>
    </location>
</feature>
<feature type="compositionally biased region" description="Basic and acidic residues" evidence="5">
    <location>
        <begin position="59"/>
        <end position="69"/>
    </location>
</feature>
<name>S3D1C3_GLAL2</name>
<dbReference type="EC" id="2.7.7.19" evidence="2"/>
<evidence type="ECO:0000256" key="4">
    <source>
        <dbReference type="ARBA" id="ARBA00022842"/>
    </source>
</evidence>
<dbReference type="OMA" id="IPEHHLG"/>
<feature type="compositionally biased region" description="Basic and acidic residues" evidence="5">
    <location>
        <begin position="28"/>
        <end position="41"/>
    </location>
</feature>
<evidence type="ECO:0000256" key="5">
    <source>
        <dbReference type="SAM" id="MobiDB-lite"/>
    </source>
</evidence>
<dbReference type="InterPro" id="IPR054708">
    <property type="entry name" value="MTPAP-like_central"/>
</dbReference>
<accession>S3D1C3</accession>
<evidence type="ECO:0000313" key="9">
    <source>
        <dbReference type="Proteomes" id="UP000016922"/>
    </source>
</evidence>
<gene>
    <name evidence="8" type="ORF">GLAREA_12401</name>
</gene>
<keyword evidence="3" id="KW-0479">Metal-binding</keyword>
<evidence type="ECO:0000256" key="1">
    <source>
        <dbReference type="ARBA" id="ARBA00008593"/>
    </source>
</evidence>
<dbReference type="PANTHER" id="PTHR23092">
    <property type="entry name" value="POLY(A) RNA POLYMERASE"/>
    <property type="match status" value="1"/>
</dbReference>
<feature type="compositionally biased region" description="Pro residues" evidence="5">
    <location>
        <begin position="1"/>
        <end position="21"/>
    </location>
</feature>
<dbReference type="AlphaFoldDB" id="S3D1C3"/>
<keyword evidence="4" id="KW-0460">Magnesium</keyword>
<dbReference type="HOGENOM" id="CLU_013572_2_0_1"/>
<dbReference type="EMBL" id="KE145361">
    <property type="protein sequence ID" value="EPE31645.1"/>
    <property type="molecule type" value="Genomic_DNA"/>
</dbReference>
<dbReference type="STRING" id="1116229.S3D1C3"/>
<dbReference type="InterPro" id="IPR045862">
    <property type="entry name" value="Trf4-like"/>
</dbReference>
<dbReference type="InterPro" id="IPR002058">
    <property type="entry name" value="PAP_assoc"/>
</dbReference>
<reference evidence="8 9" key="1">
    <citation type="journal article" date="2013" name="BMC Genomics">
        <title>Genomics-driven discovery of the pneumocandin biosynthetic gene cluster in the fungus Glarea lozoyensis.</title>
        <authorList>
            <person name="Chen L."/>
            <person name="Yue Q."/>
            <person name="Zhang X."/>
            <person name="Xiang M."/>
            <person name="Wang C."/>
            <person name="Li S."/>
            <person name="Che Y."/>
            <person name="Ortiz-Lopez F.J."/>
            <person name="Bills G.F."/>
            <person name="Liu X."/>
            <person name="An Z."/>
        </authorList>
    </citation>
    <scope>NUCLEOTIDE SEQUENCE [LARGE SCALE GENOMIC DNA]</scope>
    <source>
        <strain evidence="9">ATCC 20868 / MF5171</strain>
    </source>
</reference>
<dbReference type="Pfam" id="PF22600">
    <property type="entry name" value="MTPAP-like_central"/>
    <property type="match status" value="1"/>
</dbReference>
<feature type="compositionally biased region" description="Basic and acidic residues" evidence="5">
    <location>
        <begin position="193"/>
        <end position="206"/>
    </location>
</feature>
<feature type="compositionally biased region" description="Basic and acidic residues" evidence="5">
    <location>
        <begin position="301"/>
        <end position="311"/>
    </location>
</feature>
<dbReference type="RefSeq" id="XP_008081374.1">
    <property type="nucleotide sequence ID" value="XM_008083183.1"/>
</dbReference>
<evidence type="ECO:0000256" key="3">
    <source>
        <dbReference type="ARBA" id="ARBA00022723"/>
    </source>
</evidence>
<evidence type="ECO:0000259" key="7">
    <source>
        <dbReference type="Pfam" id="PF22600"/>
    </source>
</evidence>
<dbReference type="CDD" id="cd05402">
    <property type="entry name" value="NT_PAP_TUTase"/>
    <property type="match status" value="1"/>
</dbReference>
<dbReference type="InterPro" id="IPR043519">
    <property type="entry name" value="NT_sf"/>
</dbReference>
<dbReference type="GO" id="GO:0043634">
    <property type="term" value="P:polyadenylation-dependent ncRNA catabolic process"/>
    <property type="evidence" value="ECO:0007669"/>
    <property type="project" value="TreeGrafter"/>
</dbReference>
<organism evidence="8 9">
    <name type="scientific">Glarea lozoyensis (strain ATCC 20868 / MF5171)</name>
    <dbReference type="NCBI Taxonomy" id="1116229"/>
    <lineage>
        <taxon>Eukaryota</taxon>
        <taxon>Fungi</taxon>
        <taxon>Dikarya</taxon>
        <taxon>Ascomycota</taxon>
        <taxon>Pezizomycotina</taxon>
        <taxon>Leotiomycetes</taxon>
        <taxon>Helotiales</taxon>
        <taxon>Helotiaceae</taxon>
        <taxon>Glarea</taxon>
    </lineage>
</organism>
<comment type="similarity">
    <text evidence="1">Belongs to the DNA polymerase type-B-like family.</text>
</comment>
<feature type="compositionally biased region" description="Acidic residues" evidence="5">
    <location>
        <begin position="209"/>
        <end position="219"/>
    </location>
</feature>
<dbReference type="GO" id="GO:0003729">
    <property type="term" value="F:mRNA binding"/>
    <property type="evidence" value="ECO:0007669"/>
    <property type="project" value="TreeGrafter"/>
</dbReference>
<dbReference type="PANTHER" id="PTHR23092:SF15">
    <property type="entry name" value="INACTIVE NON-CANONICAL POLY(A) RNA POLYMERASE PROTEIN TRF4-2-RELATED"/>
    <property type="match status" value="1"/>
</dbReference>
<dbReference type="SUPFAM" id="SSF81631">
    <property type="entry name" value="PAP/OAS1 substrate-binding domain"/>
    <property type="match status" value="1"/>
</dbReference>
<feature type="region of interest" description="Disordered" evidence="5">
    <location>
        <begin position="402"/>
        <end position="422"/>
    </location>
</feature>
<dbReference type="SUPFAM" id="SSF81301">
    <property type="entry name" value="Nucleotidyltransferase"/>
    <property type="match status" value="1"/>
</dbReference>
<evidence type="ECO:0000256" key="2">
    <source>
        <dbReference type="ARBA" id="ARBA00012388"/>
    </source>
</evidence>
<dbReference type="OrthoDB" id="273917at2759"/>
<feature type="compositionally biased region" description="Acidic residues" evidence="5">
    <location>
        <begin position="286"/>
        <end position="300"/>
    </location>
</feature>
<proteinExistence type="inferred from homology"/>
<dbReference type="Pfam" id="PF03828">
    <property type="entry name" value="PAP_assoc"/>
    <property type="match status" value="1"/>
</dbReference>
<dbReference type="KEGG" id="glz:GLAREA_12401"/>
<dbReference type="GO" id="GO:1990817">
    <property type="term" value="F:poly(A) RNA polymerase activity"/>
    <property type="evidence" value="ECO:0007669"/>
    <property type="project" value="UniProtKB-EC"/>
</dbReference>
<sequence>MSRLPPLPPGLPPRPQYPPPSSYGAESYRPRDDYHRQEDNRPSYPPRGPPPPYQFRGNDGYDSRSDYGRRSPPRRRSPPGRRSPPRNGYPSGDAYRPREDNFSFRHDAPPGVDFSRADVYRPRSPPLDPYRSRDDQPPRYPRDYVRHNENSRSRGGRPGRAGYRGRGGSRRAADRDFLQTNRAPTPELMSGIDEDKGNGVRYRAMDEMSVSDEDENDDTDGPRKKRARSDAEAADGNSVPQWSNPDPYTALPPPDESQRKKKDVVKLIRKARVTDGADGSTKPGADSDDFISFDFDDDVDEPKHTFFDRSEPVPSSSVPINTPTGPKASAQRTREDHPPRPVVPESLPSAKTDPVKISMRKQLPDKPMRNAAAIDLSSDPALGNRKRTHQDEIKLEAPRELNNSFGGRKAPSHGGVVSTWQPLPGTNSTPWIELDHSNSANMGLWMHKEIVDFYHYVKPRAFEQAVRTKLVEDLRSRAKQRFPNYDIMTFGSFPAGLYLPTSDMDLVCVSKEFMRSGRILVGSRHLFEFAKWLKTSKIAHDGSVTTVPKAKVPLVKYVDRLTGLKIDISFENDTGLIANKTFQAWKQEFPAMPTLVTIIKHLLAMRGLNEPQNGGIGGFSVICLVVSLLQHMPQVQSRSMIAEHHYGEILMEFFDLYGNQFNVQTTAISLNPPAYVPKDQAHNIVYKRNNMDKFSIIDPNKPDNDISGGASNTRVILALFSDAHSKLQKRMGQLQSQPERAKESILGCILAGNYRSFDIQRSHLATVHEQTIGPVQD</sequence>
<dbReference type="Gene3D" id="3.30.460.10">
    <property type="entry name" value="Beta Polymerase, domain 2"/>
    <property type="match status" value="1"/>
</dbReference>
<dbReference type="GO" id="GO:0031499">
    <property type="term" value="C:TRAMP complex"/>
    <property type="evidence" value="ECO:0007669"/>
    <property type="project" value="TreeGrafter"/>
</dbReference>
<evidence type="ECO:0000313" key="8">
    <source>
        <dbReference type="EMBL" id="EPE31645.1"/>
    </source>
</evidence>
<keyword evidence="8" id="KW-0808">Transferase</keyword>
<feature type="compositionally biased region" description="Basic residues" evidence="5">
    <location>
        <begin position="259"/>
        <end position="271"/>
    </location>
</feature>
<dbReference type="Gene3D" id="1.10.1410.10">
    <property type="match status" value="1"/>
</dbReference>
<feature type="compositionally biased region" description="Basic and acidic residues" evidence="5">
    <location>
        <begin position="95"/>
        <end position="108"/>
    </location>
</feature>
<feature type="compositionally biased region" description="Basic and acidic residues" evidence="5">
    <location>
        <begin position="130"/>
        <end position="152"/>
    </location>
</feature>
<dbReference type="GeneID" id="19471442"/>
<protein>
    <recommendedName>
        <fullName evidence="2">polynucleotide adenylyltransferase</fullName>
        <ecNumber evidence="2">2.7.7.19</ecNumber>
    </recommendedName>
</protein>
<feature type="compositionally biased region" description="Polar residues" evidence="5">
    <location>
        <begin position="313"/>
        <end position="324"/>
    </location>
</feature>
<evidence type="ECO:0000259" key="6">
    <source>
        <dbReference type="Pfam" id="PF03828"/>
    </source>
</evidence>
<dbReference type="Proteomes" id="UP000016922">
    <property type="component" value="Unassembled WGS sequence"/>
</dbReference>
<keyword evidence="9" id="KW-1185">Reference proteome</keyword>
<dbReference type="GO" id="GO:0010605">
    <property type="term" value="P:negative regulation of macromolecule metabolic process"/>
    <property type="evidence" value="ECO:0007669"/>
    <property type="project" value="UniProtKB-ARBA"/>
</dbReference>
<dbReference type="eggNOG" id="KOG1906">
    <property type="taxonomic scope" value="Eukaryota"/>
</dbReference>